<dbReference type="InterPro" id="IPR000719">
    <property type="entry name" value="Prot_kinase_dom"/>
</dbReference>
<evidence type="ECO:0000256" key="4">
    <source>
        <dbReference type="ARBA" id="ARBA00022741"/>
    </source>
</evidence>
<keyword evidence="8" id="KW-0175">Coiled coil</keyword>
<keyword evidence="4 7" id="KW-0547">Nucleotide-binding</keyword>
<gene>
    <name evidence="11" type="ORF">M513_10524</name>
</gene>
<dbReference type="AlphaFoldDB" id="A0A085LUE4"/>
<organism evidence="11 12">
    <name type="scientific">Trichuris suis</name>
    <name type="common">pig whipworm</name>
    <dbReference type="NCBI Taxonomy" id="68888"/>
    <lineage>
        <taxon>Eukaryota</taxon>
        <taxon>Metazoa</taxon>
        <taxon>Ecdysozoa</taxon>
        <taxon>Nematoda</taxon>
        <taxon>Enoplea</taxon>
        <taxon>Dorylaimia</taxon>
        <taxon>Trichinellida</taxon>
        <taxon>Trichuridae</taxon>
        <taxon>Trichuris</taxon>
    </lineage>
</organism>
<dbReference type="InterPro" id="IPR008271">
    <property type="entry name" value="Ser/Thr_kinase_AS"/>
</dbReference>
<feature type="coiled-coil region" evidence="8">
    <location>
        <begin position="813"/>
        <end position="840"/>
    </location>
</feature>
<dbReference type="GO" id="GO:0005524">
    <property type="term" value="F:ATP binding"/>
    <property type="evidence" value="ECO:0007669"/>
    <property type="project" value="UniProtKB-UniRule"/>
</dbReference>
<dbReference type="PROSITE" id="PS00108">
    <property type="entry name" value="PROTEIN_KINASE_ST"/>
    <property type="match status" value="1"/>
</dbReference>
<dbReference type="PROSITE" id="PS00107">
    <property type="entry name" value="PROTEIN_KINASE_ATP"/>
    <property type="match status" value="1"/>
</dbReference>
<feature type="compositionally biased region" description="Polar residues" evidence="9">
    <location>
        <begin position="588"/>
        <end position="602"/>
    </location>
</feature>
<evidence type="ECO:0000256" key="6">
    <source>
        <dbReference type="ARBA" id="ARBA00022840"/>
    </source>
</evidence>
<dbReference type="InterPro" id="IPR051585">
    <property type="entry name" value="STE20_Ser/Thr_Kinases"/>
</dbReference>
<keyword evidence="3" id="KW-0808">Transferase</keyword>
<keyword evidence="2" id="KW-0597">Phosphoprotein</keyword>
<feature type="region of interest" description="Disordered" evidence="9">
    <location>
        <begin position="566"/>
        <end position="602"/>
    </location>
</feature>
<dbReference type="InterPro" id="IPR022165">
    <property type="entry name" value="PKK"/>
</dbReference>
<feature type="coiled-coil region" evidence="8">
    <location>
        <begin position="1060"/>
        <end position="1108"/>
    </location>
</feature>
<dbReference type="PROSITE" id="PS50011">
    <property type="entry name" value="PROTEIN_KINASE_DOM"/>
    <property type="match status" value="1"/>
</dbReference>
<sequence>MTFDGYENMELLRICCSHHQHATPEGRHDDFPMPFLDVLKNFFKSNSYGTDSKRSPAYNFIQFGVDPHEVWDVVSDLGDGAFGKVQKVIHKENGTCAAAKAIELQSEEDIDEYLVEIEILTQCHHRNVVRLYEVFFTGHSLWLMLEFCGGGAVDSIMVELEKPLNEPQIRFICHELCEALRFLHKCHVIHRDLKAGNILLTFEGEVKLGDFGVSAKSSDSLQRRTTFIGTPYWMAPEVMVCETFKEQPYGSKCDIWSLGITLIELAEMEPPYHEMSPMRVVFKVQKSDPPTLCNPAKWSGEFHNFLSRCLVKNPNERDSADLLSLHSFVSGQDDPKPILQLLSELKADVIAEDRQSSHSIESSETLTPNFSIPVHCGTSAPSNVERFDIAADPVRAFSSDEIDLAKEVFGADEQCMLESRDVQQNVAISNVKRPAPKGPPEPESSYDLYNSTANEILDALYESLSNEERRKVLDQALEEEQTKTSLVESVAVKPSNRNAQGNQVADVERTGVLRVTVRSTLEESTDQLSFKRESLSERPSELDNQPSQPIAEMPLLAFSKEADLDKRNRSAESDSELFTQRRPVEGIQSGTEQSHTVATDNSEWMTKSDSNVHVQSGAAQTALPASAYAKRLIESEVPPDNRPFLTSSASPSNFSASVAQTCAFLESHTVGKADEPPPEPPIDYETVPLTKDTGQPDSSTAVSVKSPVNKRIVNGSCISEAVCENESSLSMAVLPEEGPVNVLRNTSAILDKEILTEKPAKETANGNSLLARRNPHRRTVTKKTRVFVVDGVQVTSTTYHVMSDDDTHLYKAKEDFRLRKAELQEMRRLQKEEVRQFQELSLRAEMQRDQQSRKFEQDLQTLLREYENEVDSIMRCQKKQLEEAEKIQEDDMKIATKRLKVEEERQFVERVKHAHTLTLNRLDDSHRQKITLLERQFLQQKHQMLRAREAALWELEERQLHERHQLLKNQMKEDFFLQRSHMLVRHQKELEHVKKVNQRKEEEAIRAQTSERKRLPKILRSETKTRTMMFRESLKIRMLDPGDVAAKLREFEERERYRIAQELKKQELKHKKRMDLLRAENEATVKELEQLQNEKRKLLLEHENLRLKLFDEEYANELKAWKSQLKPRKQKLEEKFSGELNEQERFYEQTLTGSPSLPGNYISSALISGDNGIDAPFYQQKGSDVWQSFLKLFRTGVGCKETGRPFELPRLQELGADDTESKQYDSI</sequence>
<dbReference type="SMART" id="SM00220">
    <property type="entry name" value="S_TKc"/>
    <property type="match status" value="1"/>
</dbReference>
<protein>
    <recommendedName>
        <fullName evidence="10">Protein kinase domain-containing protein</fullName>
    </recommendedName>
</protein>
<evidence type="ECO:0000313" key="12">
    <source>
        <dbReference type="Proteomes" id="UP000030764"/>
    </source>
</evidence>
<dbReference type="PANTHER" id="PTHR46538">
    <property type="entry name" value="PROTEIN KINASE DOMAIN-CONTAINING PROTEIN"/>
    <property type="match status" value="1"/>
</dbReference>
<evidence type="ECO:0000256" key="7">
    <source>
        <dbReference type="PROSITE-ProRule" id="PRU10141"/>
    </source>
</evidence>
<evidence type="ECO:0000256" key="5">
    <source>
        <dbReference type="ARBA" id="ARBA00022777"/>
    </source>
</evidence>
<proteinExistence type="predicted"/>
<dbReference type="PANTHER" id="PTHR46538:SF3">
    <property type="entry name" value="PROTEIN KINASE DOMAIN-CONTAINING PROTEIN"/>
    <property type="match status" value="1"/>
</dbReference>
<dbReference type="Gene3D" id="3.30.200.20">
    <property type="entry name" value="Phosphorylase Kinase, domain 1"/>
    <property type="match status" value="1"/>
</dbReference>
<reference evidence="11 12" key="1">
    <citation type="journal article" date="2014" name="Nat. Genet.">
        <title>Genome and transcriptome of the porcine whipworm Trichuris suis.</title>
        <authorList>
            <person name="Jex A.R."/>
            <person name="Nejsum P."/>
            <person name="Schwarz E.M."/>
            <person name="Hu L."/>
            <person name="Young N.D."/>
            <person name="Hall R.S."/>
            <person name="Korhonen P.K."/>
            <person name="Liao S."/>
            <person name="Thamsborg S."/>
            <person name="Xia J."/>
            <person name="Xu P."/>
            <person name="Wang S."/>
            <person name="Scheerlinck J.P."/>
            <person name="Hofmann A."/>
            <person name="Sternberg P.W."/>
            <person name="Wang J."/>
            <person name="Gasser R.B."/>
        </authorList>
    </citation>
    <scope>NUCLEOTIDE SEQUENCE [LARGE SCALE GENOMIC DNA]</scope>
    <source>
        <strain evidence="11">DCEP-RM93M</strain>
    </source>
</reference>
<evidence type="ECO:0000256" key="1">
    <source>
        <dbReference type="ARBA" id="ARBA00022527"/>
    </source>
</evidence>
<dbReference type="FunFam" id="1.10.510.10:FF:001298">
    <property type="entry name" value="STE20-like kinase"/>
    <property type="match status" value="1"/>
</dbReference>
<keyword evidence="6 7" id="KW-0067">ATP-binding</keyword>
<dbReference type="EMBL" id="KL363289">
    <property type="protein sequence ID" value="KFD48590.1"/>
    <property type="molecule type" value="Genomic_DNA"/>
</dbReference>
<accession>A0A085LUE4</accession>
<feature type="binding site" evidence="7">
    <location>
        <position position="100"/>
    </location>
    <ligand>
        <name>ATP</name>
        <dbReference type="ChEBI" id="CHEBI:30616"/>
    </ligand>
</feature>
<evidence type="ECO:0000256" key="2">
    <source>
        <dbReference type="ARBA" id="ARBA00022553"/>
    </source>
</evidence>
<evidence type="ECO:0000256" key="3">
    <source>
        <dbReference type="ARBA" id="ARBA00022679"/>
    </source>
</evidence>
<dbReference type="GO" id="GO:0004674">
    <property type="term" value="F:protein serine/threonine kinase activity"/>
    <property type="evidence" value="ECO:0007669"/>
    <property type="project" value="UniProtKB-KW"/>
</dbReference>
<keyword evidence="1" id="KW-0723">Serine/threonine-protein kinase</keyword>
<evidence type="ECO:0000256" key="9">
    <source>
        <dbReference type="SAM" id="MobiDB-lite"/>
    </source>
</evidence>
<evidence type="ECO:0000256" key="8">
    <source>
        <dbReference type="SAM" id="Coils"/>
    </source>
</evidence>
<dbReference type="InterPro" id="IPR017441">
    <property type="entry name" value="Protein_kinase_ATP_BS"/>
</dbReference>
<keyword evidence="12" id="KW-1185">Reference proteome</keyword>
<dbReference type="Gene3D" id="1.10.510.10">
    <property type="entry name" value="Transferase(Phosphotransferase) domain 1"/>
    <property type="match status" value="1"/>
</dbReference>
<dbReference type="InterPro" id="IPR011009">
    <property type="entry name" value="Kinase-like_dom_sf"/>
</dbReference>
<evidence type="ECO:0000313" key="11">
    <source>
        <dbReference type="EMBL" id="KFD48590.1"/>
    </source>
</evidence>
<dbReference type="Pfam" id="PF00069">
    <property type="entry name" value="Pkinase"/>
    <property type="match status" value="1"/>
</dbReference>
<dbReference type="Proteomes" id="UP000030764">
    <property type="component" value="Unassembled WGS sequence"/>
</dbReference>
<name>A0A085LUE4_9BILA</name>
<keyword evidence="5" id="KW-0418">Kinase</keyword>
<dbReference type="Pfam" id="PF12474">
    <property type="entry name" value="PKK"/>
    <property type="match status" value="2"/>
</dbReference>
<feature type="domain" description="Protein kinase" evidence="10">
    <location>
        <begin position="71"/>
        <end position="329"/>
    </location>
</feature>
<feature type="region of interest" description="Disordered" evidence="9">
    <location>
        <begin position="523"/>
        <end position="550"/>
    </location>
</feature>
<feature type="compositionally biased region" description="Basic and acidic residues" evidence="9">
    <location>
        <begin position="529"/>
        <end position="541"/>
    </location>
</feature>
<evidence type="ECO:0000259" key="10">
    <source>
        <dbReference type="PROSITE" id="PS50011"/>
    </source>
</evidence>
<dbReference type="SUPFAM" id="SSF56112">
    <property type="entry name" value="Protein kinase-like (PK-like)"/>
    <property type="match status" value="1"/>
</dbReference>